<dbReference type="eggNOG" id="COG1846">
    <property type="taxonomic scope" value="Bacteria"/>
</dbReference>
<keyword evidence="2" id="KW-0238">DNA-binding</keyword>
<dbReference type="EMBL" id="FO082843">
    <property type="protein sequence ID" value="CCF65834.1"/>
    <property type="molecule type" value="Genomic_DNA"/>
</dbReference>
<dbReference type="RefSeq" id="WP_014353278.1">
    <property type="nucleotide sequence ID" value="NC_016887.1"/>
</dbReference>
<dbReference type="Pfam" id="PF12802">
    <property type="entry name" value="MarR_2"/>
    <property type="match status" value="1"/>
</dbReference>
<keyword evidence="1" id="KW-0805">Transcription regulation</keyword>
<dbReference type="PROSITE" id="PS50995">
    <property type="entry name" value="HTH_MARR_2"/>
    <property type="match status" value="1"/>
</dbReference>
<dbReference type="PRINTS" id="PR00598">
    <property type="entry name" value="HTHMARR"/>
</dbReference>
<evidence type="ECO:0000259" key="4">
    <source>
        <dbReference type="PROSITE" id="PS50995"/>
    </source>
</evidence>
<dbReference type="KEGG" id="ncy:NOCYR_5083"/>
<dbReference type="Gene3D" id="1.10.10.10">
    <property type="entry name" value="Winged helix-like DNA-binding domain superfamily/Winged helix DNA-binding domain"/>
    <property type="match status" value="1"/>
</dbReference>
<dbReference type="AlphaFoldDB" id="H6R510"/>
<evidence type="ECO:0000313" key="5">
    <source>
        <dbReference type="EMBL" id="CCF65834.1"/>
    </source>
</evidence>
<dbReference type="PANTHER" id="PTHR42756">
    <property type="entry name" value="TRANSCRIPTIONAL REGULATOR, MARR"/>
    <property type="match status" value="1"/>
</dbReference>
<name>H6R510_NOCCG</name>
<keyword evidence="3" id="KW-0804">Transcription</keyword>
<dbReference type="STRING" id="1127134.NOCYR_5083"/>
<reference evidence="5 6" key="1">
    <citation type="journal article" date="2012" name="J. Bacteriol.">
        <title>Genome sequence of the human- and animal-pathogenic strain Nocardia cyriacigeorgica GUH-2.</title>
        <authorList>
            <person name="Zoropogui A."/>
            <person name="Pujic P."/>
            <person name="Normand P."/>
            <person name="Barbe V."/>
            <person name="Beaman B."/>
            <person name="Beaman L."/>
            <person name="Boiron P."/>
            <person name="Colinon C."/>
            <person name="Deredjian A."/>
            <person name="Graindorge A."/>
            <person name="Mangenot S."/>
            <person name="Nazaret S."/>
            <person name="Neto M."/>
            <person name="Petit S."/>
            <person name="Roche D."/>
            <person name="Vallenet D."/>
            <person name="Rodriguez-Nava V."/>
            <person name="Richard Y."/>
            <person name="Cournoyer B."/>
            <person name="Blaha D."/>
        </authorList>
    </citation>
    <scope>NUCLEOTIDE SEQUENCE [LARGE SCALE GENOMIC DNA]</scope>
    <source>
        <strain evidence="5 6">GUH-2</strain>
    </source>
</reference>
<dbReference type="InterPro" id="IPR023187">
    <property type="entry name" value="Tscrpt_reg_MarR-type_CS"/>
</dbReference>
<evidence type="ECO:0000256" key="2">
    <source>
        <dbReference type="ARBA" id="ARBA00023125"/>
    </source>
</evidence>
<dbReference type="SUPFAM" id="SSF46785">
    <property type="entry name" value="Winged helix' DNA-binding domain"/>
    <property type="match status" value="1"/>
</dbReference>
<feature type="domain" description="HTH marR-type" evidence="4">
    <location>
        <begin position="26"/>
        <end position="161"/>
    </location>
</feature>
<sequence>MGPNADAVDQMIEAWRAERPDVDLTSFGVVARVARLARLWDAEVQRFLAEYDLDAGEADVLTTLRRAGKPYELTAGALVRSSMVTTGAITKRIDRMVDKGLVSRVPSAADRRTVLIRLSSRGKQILDDLFADHIANYERLLAALDRGQSEQLAGTLRILLCAMGDTSLT</sequence>
<dbReference type="OrthoDB" id="3237509at2"/>
<dbReference type="HOGENOM" id="CLU_083287_27_5_11"/>
<evidence type="ECO:0000313" key="6">
    <source>
        <dbReference type="Proteomes" id="UP000008190"/>
    </source>
</evidence>
<organism evidence="5 6">
    <name type="scientific">Nocardia cyriacigeorgica (strain GUH-2)</name>
    <dbReference type="NCBI Taxonomy" id="1127134"/>
    <lineage>
        <taxon>Bacteria</taxon>
        <taxon>Bacillati</taxon>
        <taxon>Actinomycetota</taxon>
        <taxon>Actinomycetes</taxon>
        <taxon>Mycobacteriales</taxon>
        <taxon>Nocardiaceae</taxon>
        <taxon>Nocardia</taxon>
    </lineage>
</organism>
<keyword evidence="6" id="KW-1185">Reference proteome</keyword>
<dbReference type="InterPro" id="IPR036388">
    <property type="entry name" value="WH-like_DNA-bd_sf"/>
</dbReference>
<dbReference type="PANTHER" id="PTHR42756:SF1">
    <property type="entry name" value="TRANSCRIPTIONAL REPRESSOR OF EMRAB OPERON"/>
    <property type="match status" value="1"/>
</dbReference>
<dbReference type="SMART" id="SM00347">
    <property type="entry name" value="HTH_MARR"/>
    <property type="match status" value="1"/>
</dbReference>
<dbReference type="GO" id="GO:0003677">
    <property type="term" value="F:DNA binding"/>
    <property type="evidence" value="ECO:0007669"/>
    <property type="project" value="UniProtKB-KW"/>
</dbReference>
<dbReference type="InterPro" id="IPR000835">
    <property type="entry name" value="HTH_MarR-typ"/>
</dbReference>
<dbReference type="Proteomes" id="UP000008190">
    <property type="component" value="Chromosome"/>
</dbReference>
<evidence type="ECO:0000256" key="3">
    <source>
        <dbReference type="ARBA" id="ARBA00023163"/>
    </source>
</evidence>
<proteinExistence type="predicted"/>
<dbReference type="PROSITE" id="PS01117">
    <property type="entry name" value="HTH_MARR_1"/>
    <property type="match status" value="1"/>
</dbReference>
<dbReference type="InterPro" id="IPR036390">
    <property type="entry name" value="WH_DNA-bd_sf"/>
</dbReference>
<accession>H6R510</accession>
<gene>
    <name evidence="5" type="ordered locus">NOCYR_5083</name>
</gene>
<dbReference type="GO" id="GO:0003700">
    <property type="term" value="F:DNA-binding transcription factor activity"/>
    <property type="evidence" value="ECO:0007669"/>
    <property type="project" value="InterPro"/>
</dbReference>
<protein>
    <submittedName>
        <fullName evidence="5">Putative regulatory protein, MarR</fullName>
    </submittedName>
</protein>
<evidence type="ECO:0000256" key="1">
    <source>
        <dbReference type="ARBA" id="ARBA00023015"/>
    </source>
</evidence>